<sequence length="230" mass="24309">MRCDVARGCERTEGRNSGIVICNELGCVREDQEALAITGESPISGPNGLFAWPGKSEISRDVCRFLTRGARLAAIELDARVLAECSLANVLQLTDSLRGRDNINVVKVGKTAAARGAGSRLKETENLLGLQRAVLAEPTARGVGHGNLGLVARPPEAEDELGEPGRGGEGETALNEIRPAISTCCILFAKGAYDQAAKDVRNKSNARSVRCVQSHRGNFGFTNAPAGIVT</sequence>
<reference evidence="2 3" key="1">
    <citation type="submission" date="2016-02" db="EMBL/GenBank/DDBJ databases">
        <title>Genome analysis of coral dinoflagellate symbionts highlights evolutionary adaptations to a symbiotic lifestyle.</title>
        <authorList>
            <person name="Aranda M."/>
            <person name="Li Y."/>
            <person name="Liew Y.J."/>
            <person name="Baumgarten S."/>
            <person name="Simakov O."/>
            <person name="Wilson M."/>
            <person name="Piel J."/>
            <person name="Ashoor H."/>
            <person name="Bougouffa S."/>
            <person name="Bajic V.B."/>
            <person name="Ryu T."/>
            <person name="Ravasi T."/>
            <person name="Bayer T."/>
            <person name="Micklem G."/>
            <person name="Kim H."/>
            <person name="Bhak J."/>
            <person name="Lajeunesse T.C."/>
            <person name="Voolstra C.R."/>
        </authorList>
    </citation>
    <scope>NUCLEOTIDE SEQUENCE [LARGE SCALE GENOMIC DNA]</scope>
    <source>
        <strain evidence="2 3">CCMP2467</strain>
    </source>
</reference>
<dbReference type="Proteomes" id="UP000186817">
    <property type="component" value="Unassembled WGS sequence"/>
</dbReference>
<dbReference type="EMBL" id="LSRX01000087">
    <property type="protein sequence ID" value="OLQ09955.1"/>
    <property type="molecule type" value="Genomic_DNA"/>
</dbReference>
<comment type="caution">
    <text evidence="2">The sequence shown here is derived from an EMBL/GenBank/DDBJ whole genome shotgun (WGS) entry which is preliminary data.</text>
</comment>
<evidence type="ECO:0000313" key="3">
    <source>
        <dbReference type="Proteomes" id="UP000186817"/>
    </source>
</evidence>
<keyword evidence="3" id="KW-1185">Reference proteome</keyword>
<proteinExistence type="predicted"/>
<name>A0A1Q9ER97_SYMMI</name>
<dbReference type="AlphaFoldDB" id="A0A1Q9ER97"/>
<evidence type="ECO:0000256" key="1">
    <source>
        <dbReference type="SAM" id="MobiDB-lite"/>
    </source>
</evidence>
<accession>A0A1Q9ER97</accession>
<gene>
    <name evidence="2" type="ORF">AK812_SmicGene6412</name>
</gene>
<protein>
    <submittedName>
        <fullName evidence="2">Uncharacterized protein</fullName>
    </submittedName>
</protein>
<feature type="region of interest" description="Disordered" evidence="1">
    <location>
        <begin position="146"/>
        <end position="172"/>
    </location>
</feature>
<evidence type="ECO:0000313" key="2">
    <source>
        <dbReference type="EMBL" id="OLQ09955.1"/>
    </source>
</evidence>
<organism evidence="2 3">
    <name type="scientific">Symbiodinium microadriaticum</name>
    <name type="common">Dinoflagellate</name>
    <name type="synonym">Zooxanthella microadriatica</name>
    <dbReference type="NCBI Taxonomy" id="2951"/>
    <lineage>
        <taxon>Eukaryota</taxon>
        <taxon>Sar</taxon>
        <taxon>Alveolata</taxon>
        <taxon>Dinophyceae</taxon>
        <taxon>Suessiales</taxon>
        <taxon>Symbiodiniaceae</taxon>
        <taxon>Symbiodinium</taxon>
    </lineage>
</organism>